<dbReference type="Gene3D" id="1.10.10.10">
    <property type="entry name" value="Winged helix-like DNA-binding domain superfamily/Winged helix DNA-binding domain"/>
    <property type="match status" value="1"/>
</dbReference>
<gene>
    <name evidence="5" type="ORF">ACFP3T_02905</name>
</gene>
<evidence type="ECO:0000256" key="3">
    <source>
        <dbReference type="ARBA" id="ARBA00023163"/>
    </source>
</evidence>
<keyword evidence="6" id="KW-1185">Reference proteome</keyword>
<proteinExistence type="predicted"/>
<comment type="caution">
    <text evidence="5">The sequence shown here is derived from an EMBL/GenBank/DDBJ whole genome shotgun (WGS) entry which is preliminary data.</text>
</comment>
<dbReference type="InterPro" id="IPR036388">
    <property type="entry name" value="WH-like_DNA-bd_sf"/>
</dbReference>
<evidence type="ECO:0000256" key="2">
    <source>
        <dbReference type="ARBA" id="ARBA00023125"/>
    </source>
</evidence>
<dbReference type="EMBL" id="JBHSSD010000009">
    <property type="protein sequence ID" value="MFC6163621.1"/>
    <property type="molecule type" value="Genomic_DNA"/>
</dbReference>
<dbReference type="PANTHER" id="PTHR30154">
    <property type="entry name" value="LEUCINE-RESPONSIVE REGULATORY PROTEIN"/>
    <property type="match status" value="1"/>
</dbReference>
<dbReference type="Pfam" id="PF13412">
    <property type="entry name" value="HTH_24"/>
    <property type="match status" value="1"/>
</dbReference>
<name>A0ABW1R4A5_9LACO</name>
<dbReference type="SUPFAM" id="SSF46785">
    <property type="entry name" value="Winged helix' DNA-binding domain"/>
    <property type="match status" value="1"/>
</dbReference>
<keyword evidence="1" id="KW-0805">Transcription regulation</keyword>
<dbReference type="InterPro" id="IPR019888">
    <property type="entry name" value="Tscrpt_reg_AsnC-like"/>
</dbReference>
<dbReference type="PRINTS" id="PR00033">
    <property type="entry name" value="HTHASNC"/>
</dbReference>
<dbReference type="Proteomes" id="UP001596253">
    <property type="component" value="Unassembled WGS sequence"/>
</dbReference>
<dbReference type="PANTHER" id="PTHR30154:SF55">
    <property type="entry name" value="HTH-TYPE TRANSCRIPTIONAL REGULATOR LRPB"/>
    <property type="match status" value="1"/>
</dbReference>
<accession>A0ABW1R4A5</accession>
<keyword evidence="2" id="KW-0238">DNA-binding</keyword>
<feature type="domain" description="HTH asnC-type" evidence="4">
    <location>
        <begin position="2"/>
        <end position="63"/>
    </location>
</feature>
<dbReference type="RefSeq" id="WP_137639061.1">
    <property type="nucleotide sequence ID" value="NZ_BJDK01000002.1"/>
</dbReference>
<dbReference type="SMART" id="SM00344">
    <property type="entry name" value="HTH_ASNC"/>
    <property type="match status" value="1"/>
</dbReference>
<organism evidence="5 6">
    <name type="scientific">Lactiplantibacillus dongliensis</name>
    <dbReference type="NCBI Taxonomy" id="2559919"/>
    <lineage>
        <taxon>Bacteria</taxon>
        <taxon>Bacillati</taxon>
        <taxon>Bacillota</taxon>
        <taxon>Bacilli</taxon>
        <taxon>Lactobacillales</taxon>
        <taxon>Lactobacillaceae</taxon>
        <taxon>Lactiplantibacillus</taxon>
    </lineage>
</organism>
<evidence type="ECO:0000313" key="5">
    <source>
        <dbReference type="EMBL" id="MFC6163621.1"/>
    </source>
</evidence>
<keyword evidence="3" id="KW-0804">Transcription</keyword>
<evidence type="ECO:0000256" key="1">
    <source>
        <dbReference type="ARBA" id="ARBA00023015"/>
    </source>
</evidence>
<protein>
    <submittedName>
        <fullName evidence="5">Lrp/AsnC family transcriptional regulator</fullName>
    </submittedName>
</protein>
<dbReference type="InterPro" id="IPR000485">
    <property type="entry name" value="AsnC-type_HTH_dom"/>
</dbReference>
<dbReference type="InterPro" id="IPR036390">
    <property type="entry name" value="WH_DNA-bd_sf"/>
</dbReference>
<evidence type="ECO:0000313" key="6">
    <source>
        <dbReference type="Proteomes" id="UP001596253"/>
    </source>
</evidence>
<sequence>MLDPTDIEILKSLNRNCRIKLNHLAKEVHLTPPAVAARVERLEATGVIRNYTIEANLAEMGFQRQVFIQAGFKANQKKAYLALIKRYRNTIRHHYRTTGEMNTLIEAAFFTAADLDDFLQQLSAVATYRVIDVVAEAF</sequence>
<reference evidence="6" key="1">
    <citation type="journal article" date="2019" name="Int. J. Syst. Evol. Microbiol.">
        <title>The Global Catalogue of Microorganisms (GCM) 10K type strain sequencing project: providing services to taxonomists for standard genome sequencing and annotation.</title>
        <authorList>
            <consortium name="The Broad Institute Genomics Platform"/>
            <consortium name="The Broad Institute Genome Sequencing Center for Infectious Disease"/>
            <person name="Wu L."/>
            <person name="Ma J."/>
        </authorList>
    </citation>
    <scope>NUCLEOTIDE SEQUENCE [LARGE SCALE GENOMIC DNA]</scope>
    <source>
        <strain evidence="6">CCM 8932</strain>
    </source>
</reference>
<evidence type="ECO:0000259" key="4">
    <source>
        <dbReference type="PROSITE" id="PS50956"/>
    </source>
</evidence>
<dbReference type="PROSITE" id="PS50956">
    <property type="entry name" value="HTH_ASNC_2"/>
    <property type="match status" value="1"/>
</dbReference>
<dbReference type="Gene3D" id="3.30.70.920">
    <property type="match status" value="1"/>
</dbReference>